<dbReference type="PANTHER" id="PTHR13333:SF7">
    <property type="entry name" value="M-AAA PROTEASE-INTERACTING PROTEIN 1, MITOCHONDRIAL"/>
    <property type="match status" value="1"/>
</dbReference>
<reference evidence="1" key="3">
    <citation type="submission" date="2025-09" db="UniProtKB">
        <authorList>
            <consortium name="Ensembl"/>
        </authorList>
    </citation>
    <scope>IDENTIFICATION</scope>
</reference>
<evidence type="ECO:0000313" key="2">
    <source>
        <dbReference type="Proteomes" id="UP000472263"/>
    </source>
</evidence>
<dbReference type="AlphaFoldDB" id="A0A667WVM8"/>
<protein>
    <submittedName>
        <fullName evidence="1">Si:dkey-82o10.4</fullName>
    </submittedName>
</protein>
<proteinExistence type="predicted"/>
<organism evidence="1 2">
    <name type="scientific">Myripristis murdjan</name>
    <name type="common">pinecone soldierfish</name>
    <dbReference type="NCBI Taxonomy" id="586833"/>
    <lineage>
        <taxon>Eukaryota</taxon>
        <taxon>Metazoa</taxon>
        <taxon>Chordata</taxon>
        <taxon>Craniata</taxon>
        <taxon>Vertebrata</taxon>
        <taxon>Euteleostomi</taxon>
        <taxon>Actinopterygii</taxon>
        <taxon>Neopterygii</taxon>
        <taxon>Teleostei</taxon>
        <taxon>Neoteleostei</taxon>
        <taxon>Acanthomorphata</taxon>
        <taxon>Holocentriformes</taxon>
        <taxon>Holocentridae</taxon>
        <taxon>Myripristis</taxon>
    </lineage>
</organism>
<dbReference type="PANTHER" id="PTHR13333">
    <property type="entry name" value="M-AAA PROTEASE-INTERACTING PROTEIN 1, MITOCHONDRIAL"/>
    <property type="match status" value="1"/>
</dbReference>
<evidence type="ECO:0000313" key="1">
    <source>
        <dbReference type="Ensembl" id="ENSMMDP00005009710.1"/>
    </source>
</evidence>
<name>A0A667WVM8_9TELE</name>
<reference evidence="1" key="1">
    <citation type="submission" date="2019-06" db="EMBL/GenBank/DDBJ databases">
        <authorList>
            <consortium name="Wellcome Sanger Institute Data Sharing"/>
        </authorList>
    </citation>
    <scope>NUCLEOTIDE SEQUENCE [LARGE SCALE GENOMIC DNA]</scope>
</reference>
<dbReference type="Proteomes" id="UP000472263">
    <property type="component" value="Chromosome 16"/>
</dbReference>
<dbReference type="GO" id="GO:0043022">
    <property type="term" value="F:ribosome binding"/>
    <property type="evidence" value="ECO:0007669"/>
    <property type="project" value="TreeGrafter"/>
</dbReference>
<dbReference type="GeneTree" id="ENSGT00390000004145"/>
<dbReference type="GO" id="GO:0032979">
    <property type="term" value="P:protein insertion into mitochondrial inner membrane from matrix"/>
    <property type="evidence" value="ECO:0007669"/>
    <property type="project" value="TreeGrafter"/>
</dbReference>
<dbReference type="Ensembl" id="ENSMMDT00005010013.1">
    <property type="protein sequence ID" value="ENSMMDP00005009710.1"/>
    <property type="gene ID" value="ENSMMDG00005005298.1"/>
</dbReference>
<sequence>PSCLGRSLCNRDISDVTRRQQCCVCTHSPEGLWVKHGVSCIRLPGEAAMEVVSSPALCRNPSGEPGSSAGHRGISVVGIPDPITWIRCKVIMYLIELYFELGITSVEFDNGVKQMVNYVEKKCKSLTDAQRQQLAISMDDIIFLLPEDVSVFFDQNGRKFCFVVMRFWLLSTLEGPDDPEGSKIFKVTSDEDGGPRRKIVTAVYE</sequence>
<dbReference type="GO" id="GO:0005743">
    <property type="term" value="C:mitochondrial inner membrane"/>
    <property type="evidence" value="ECO:0007669"/>
    <property type="project" value="TreeGrafter"/>
</dbReference>
<keyword evidence="2" id="KW-1185">Reference proteome</keyword>
<accession>A0A667WVM8</accession>
<reference evidence="1" key="2">
    <citation type="submission" date="2025-08" db="UniProtKB">
        <authorList>
            <consortium name="Ensembl"/>
        </authorList>
    </citation>
    <scope>IDENTIFICATION</scope>
</reference>
<gene>
    <name evidence="1" type="primary">si:dkey-82o10.4</name>
</gene>